<name>A0A165P4W2_9AGAM</name>
<dbReference type="PANTHER" id="PTHR31836:SF28">
    <property type="entry name" value="SRCR DOMAIN-CONTAINING PROTEIN-RELATED"/>
    <property type="match status" value="1"/>
</dbReference>
<dbReference type="Pfam" id="PF03330">
    <property type="entry name" value="DPBB_1"/>
    <property type="match status" value="1"/>
</dbReference>
<dbReference type="PANTHER" id="PTHR31836">
    <property type="match status" value="1"/>
</dbReference>
<accession>A0A165P4W2</accession>
<keyword evidence="4" id="KW-1185">Reference proteome</keyword>
<proteinExistence type="predicted"/>
<keyword evidence="1" id="KW-0732">Signal</keyword>
<feature type="non-terminal residue" evidence="3">
    <location>
        <position position="1"/>
    </location>
</feature>
<dbReference type="Gene3D" id="2.40.40.10">
    <property type="entry name" value="RlpA-like domain"/>
    <property type="match status" value="1"/>
</dbReference>
<dbReference type="EMBL" id="KV425619">
    <property type="protein sequence ID" value="KZT20523.1"/>
    <property type="molecule type" value="Genomic_DNA"/>
</dbReference>
<dbReference type="Proteomes" id="UP000076761">
    <property type="component" value="Unassembled WGS sequence"/>
</dbReference>
<dbReference type="CDD" id="cd22191">
    <property type="entry name" value="DPBB_RlpA_EXP_N-like"/>
    <property type="match status" value="1"/>
</dbReference>
<evidence type="ECO:0000256" key="1">
    <source>
        <dbReference type="ARBA" id="ARBA00022729"/>
    </source>
</evidence>
<evidence type="ECO:0000259" key="2">
    <source>
        <dbReference type="Pfam" id="PF03330"/>
    </source>
</evidence>
<dbReference type="InterPro" id="IPR009009">
    <property type="entry name" value="RlpA-like_DPBB"/>
</dbReference>
<reference evidence="3 4" key="1">
    <citation type="journal article" date="2016" name="Mol. Biol. Evol.">
        <title>Comparative Genomics of Early-Diverging Mushroom-Forming Fungi Provides Insights into the Origins of Lignocellulose Decay Capabilities.</title>
        <authorList>
            <person name="Nagy L.G."/>
            <person name="Riley R."/>
            <person name="Tritt A."/>
            <person name="Adam C."/>
            <person name="Daum C."/>
            <person name="Floudas D."/>
            <person name="Sun H."/>
            <person name="Yadav J.S."/>
            <person name="Pangilinan J."/>
            <person name="Larsson K.H."/>
            <person name="Matsuura K."/>
            <person name="Barry K."/>
            <person name="Labutti K."/>
            <person name="Kuo R."/>
            <person name="Ohm R.A."/>
            <person name="Bhattacharya S.S."/>
            <person name="Shirouzu T."/>
            <person name="Yoshinaga Y."/>
            <person name="Martin F.M."/>
            <person name="Grigoriev I.V."/>
            <person name="Hibbett D.S."/>
        </authorList>
    </citation>
    <scope>NUCLEOTIDE SEQUENCE [LARGE SCALE GENOMIC DNA]</scope>
    <source>
        <strain evidence="3 4">HHB14362 ss-1</strain>
    </source>
</reference>
<dbReference type="SUPFAM" id="SSF50685">
    <property type="entry name" value="Barwin-like endoglucanases"/>
    <property type="match status" value="1"/>
</dbReference>
<dbReference type="InParanoid" id="A0A165P4W2"/>
<feature type="domain" description="RlpA-like protein double-psi beta-barrel" evidence="2">
    <location>
        <begin position="4"/>
        <end position="85"/>
    </location>
</feature>
<evidence type="ECO:0000313" key="3">
    <source>
        <dbReference type="EMBL" id="KZT20523.1"/>
    </source>
</evidence>
<dbReference type="STRING" id="1314782.A0A165P4W2"/>
<dbReference type="InterPro" id="IPR036908">
    <property type="entry name" value="RlpA-like_sf"/>
</dbReference>
<gene>
    <name evidence="3" type="ORF">NEOLEDRAFT_1122554</name>
</gene>
<protein>
    <recommendedName>
        <fullName evidence="2">RlpA-like protein double-psi beta-barrel domain-containing protein</fullName>
    </recommendedName>
</protein>
<organism evidence="3 4">
    <name type="scientific">Neolentinus lepideus HHB14362 ss-1</name>
    <dbReference type="NCBI Taxonomy" id="1314782"/>
    <lineage>
        <taxon>Eukaryota</taxon>
        <taxon>Fungi</taxon>
        <taxon>Dikarya</taxon>
        <taxon>Basidiomycota</taxon>
        <taxon>Agaricomycotina</taxon>
        <taxon>Agaricomycetes</taxon>
        <taxon>Gloeophyllales</taxon>
        <taxon>Gloeophyllaceae</taxon>
        <taxon>Neolentinus</taxon>
    </lineage>
</organism>
<evidence type="ECO:0000313" key="4">
    <source>
        <dbReference type="Proteomes" id="UP000076761"/>
    </source>
</evidence>
<dbReference type="OrthoDB" id="623670at2759"/>
<dbReference type="AlphaFoldDB" id="A0A165P4W2"/>
<sequence>ATYFYPGQGACGAVSKSSDLIVALSTAQYNGGSHCYQHIGVHYNGQFVDATVVDECPGCGPNDIDLSPAAFQRLASLDQGRIQVTWDYE</sequence>
<dbReference type="InterPro" id="IPR051477">
    <property type="entry name" value="Expansin_CellWall"/>
</dbReference>